<dbReference type="Proteomes" id="UP000655570">
    <property type="component" value="Unassembled WGS sequence"/>
</dbReference>
<evidence type="ECO:0000313" key="10">
    <source>
        <dbReference type="Proteomes" id="UP000655570"/>
    </source>
</evidence>
<keyword evidence="5 7" id="KW-0472">Membrane</keyword>
<evidence type="ECO:0000259" key="8">
    <source>
        <dbReference type="Pfam" id="PF04138"/>
    </source>
</evidence>
<dbReference type="PANTHER" id="PTHR38459:SF1">
    <property type="entry name" value="PROPHAGE BACTOPRENOL-LINKED GLUCOSE TRANSLOCASE HOMOLOG"/>
    <property type="match status" value="1"/>
</dbReference>
<evidence type="ECO:0000313" key="9">
    <source>
        <dbReference type="EMBL" id="MBD7979298.1"/>
    </source>
</evidence>
<comment type="similarity">
    <text evidence="2">Belongs to the GtrA family.</text>
</comment>
<feature type="transmembrane region" description="Helical" evidence="7">
    <location>
        <begin position="48"/>
        <end position="66"/>
    </location>
</feature>
<reference evidence="9 10" key="1">
    <citation type="submission" date="2020-08" db="EMBL/GenBank/DDBJ databases">
        <title>A Genomic Blueprint of the Chicken Gut Microbiome.</title>
        <authorList>
            <person name="Gilroy R."/>
            <person name="Ravi A."/>
            <person name="Getino M."/>
            <person name="Pursley I."/>
            <person name="Horton D.L."/>
            <person name="Alikhan N.-F."/>
            <person name="Baker D."/>
            <person name="Gharbi K."/>
            <person name="Hall N."/>
            <person name="Watson M."/>
            <person name="Adriaenssens E.M."/>
            <person name="Foster-Nyarko E."/>
            <person name="Jarju S."/>
            <person name="Secka A."/>
            <person name="Antonio M."/>
            <person name="Oren A."/>
            <person name="Chaudhuri R."/>
            <person name="La Ragione R.M."/>
            <person name="Hildebrand F."/>
            <person name="Pallen M.J."/>
        </authorList>
    </citation>
    <scope>NUCLEOTIDE SEQUENCE [LARGE SCALE GENOMIC DNA]</scope>
    <source>
        <strain evidence="9 10">Sa2CUA9</strain>
    </source>
</reference>
<keyword evidence="10" id="KW-1185">Reference proteome</keyword>
<evidence type="ECO:0000256" key="4">
    <source>
        <dbReference type="ARBA" id="ARBA00022989"/>
    </source>
</evidence>
<organism evidence="9 10">
    <name type="scientific">Oerskovia merdavium</name>
    <dbReference type="NCBI Taxonomy" id="2762227"/>
    <lineage>
        <taxon>Bacteria</taxon>
        <taxon>Bacillati</taxon>
        <taxon>Actinomycetota</taxon>
        <taxon>Actinomycetes</taxon>
        <taxon>Micrococcales</taxon>
        <taxon>Cellulomonadaceae</taxon>
        <taxon>Oerskovia</taxon>
    </lineage>
</organism>
<accession>A0ABR8TU51</accession>
<dbReference type="InterPro" id="IPR051401">
    <property type="entry name" value="GtrA_CellWall_Glycosyl"/>
</dbReference>
<keyword evidence="3 7" id="KW-0812">Transmembrane</keyword>
<proteinExistence type="inferred from homology"/>
<dbReference type="InterPro" id="IPR007267">
    <property type="entry name" value="GtrA_DPMS_TM"/>
</dbReference>
<dbReference type="PANTHER" id="PTHR38459">
    <property type="entry name" value="PROPHAGE BACTOPRENOL-LINKED GLUCOSE TRANSLOCASE HOMOLOG"/>
    <property type="match status" value="1"/>
</dbReference>
<evidence type="ECO:0000256" key="7">
    <source>
        <dbReference type="SAM" id="Phobius"/>
    </source>
</evidence>
<dbReference type="RefSeq" id="WP_191800180.1">
    <property type="nucleotide sequence ID" value="NZ_JACSQF010000001.1"/>
</dbReference>
<dbReference type="Pfam" id="PF04138">
    <property type="entry name" value="GtrA_DPMS_TM"/>
    <property type="match status" value="1"/>
</dbReference>
<evidence type="ECO:0000256" key="1">
    <source>
        <dbReference type="ARBA" id="ARBA00004141"/>
    </source>
</evidence>
<feature type="transmembrane region" description="Helical" evidence="7">
    <location>
        <begin position="117"/>
        <end position="140"/>
    </location>
</feature>
<evidence type="ECO:0000256" key="2">
    <source>
        <dbReference type="ARBA" id="ARBA00009399"/>
    </source>
</evidence>
<feature type="transmembrane region" description="Helical" evidence="7">
    <location>
        <begin position="86"/>
        <end position="105"/>
    </location>
</feature>
<keyword evidence="4 7" id="KW-1133">Transmembrane helix</keyword>
<comment type="subcellular location">
    <subcellularLocation>
        <location evidence="1">Membrane</location>
        <topology evidence="1">Multi-pass membrane protein</topology>
    </subcellularLocation>
</comment>
<name>A0ABR8TU51_9CELL</name>
<evidence type="ECO:0000256" key="3">
    <source>
        <dbReference type="ARBA" id="ARBA00022692"/>
    </source>
</evidence>
<evidence type="ECO:0000256" key="6">
    <source>
        <dbReference type="SAM" id="MobiDB-lite"/>
    </source>
</evidence>
<dbReference type="EMBL" id="JACSQF010000001">
    <property type="protein sequence ID" value="MBD7979298.1"/>
    <property type="molecule type" value="Genomic_DNA"/>
</dbReference>
<feature type="transmembrane region" description="Helical" evidence="7">
    <location>
        <begin position="152"/>
        <end position="169"/>
    </location>
</feature>
<gene>
    <name evidence="9" type="ORF">H9641_00995</name>
</gene>
<comment type="caution">
    <text evidence="9">The sequence shown here is derived from an EMBL/GenBank/DDBJ whole genome shotgun (WGS) entry which is preliminary data.</text>
</comment>
<feature type="domain" description="GtrA/DPMS transmembrane" evidence="8">
    <location>
        <begin position="50"/>
        <end position="175"/>
    </location>
</feature>
<feature type="region of interest" description="Disordered" evidence="6">
    <location>
        <begin position="1"/>
        <end position="25"/>
    </location>
</feature>
<protein>
    <submittedName>
        <fullName evidence="9">GtrA family protein</fullName>
    </submittedName>
</protein>
<evidence type="ECO:0000256" key="5">
    <source>
        <dbReference type="ARBA" id="ARBA00023136"/>
    </source>
</evidence>
<sequence>MSSQVDELALDPTRPSTAREVRSARATADGLARGALRRARVAARLLELGRFSFVGTIAFFVDLGVFNLLRFGPWEALSSSPLEAKAIAVVVSTLVSWLGSRYWTFSDRRTTQRTRELVGFLLVNAVGMAISLGCLAFSTSVLGLTSPLAENVSANIVGLALANVFRYVSYRRFVFTGA</sequence>